<gene>
    <name evidence="2" type="ORF">HAHE_23610</name>
</gene>
<protein>
    <submittedName>
        <fullName evidence="2">Multidrug transporter AcrB</fullName>
    </submittedName>
</protein>
<dbReference type="Proteomes" id="UP001374893">
    <property type="component" value="Chromosome"/>
</dbReference>
<dbReference type="PRINTS" id="PR00702">
    <property type="entry name" value="ACRIFLAVINRP"/>
</dbReference>
<proteinExistence type="predicted"/>
<feature type="transmembrane region" description="Helical" evidence="1">
    <location>
        <begin position="985"/>
        <end position="1004"/>
    </location>
</feature>
<dbReference type="Gene3D" id="3.30.70.1320">
    <property type="entry name" value="Multidrug efflux transporter AcrB pore domain like"/>
    <property type="match status" value="1"/>
</dbReference>
<feature type="transmembrane region" description="Helical" evidence="1">
    <location>
        <begin position="866"/>
        <end position="885"/>
    </location>
</feature>
<dbReference type="SUPFAM" id="SSF82714">
    <property type="entry name" value="Multidrug efflux transporter AcrB TolC docking domain, DN and DC subdomains"/>
    <property type="match status" value="2"/>
</dbReference>
<keyword evidence="1" id="KW-0812">Transmembrane</keyword>
<dbReference type="Gene3D" id="3.30.70.1430">
    <property type="entry name" value="Multidrug efflux transporter AcrB pore domain"/>
    <property type="match status" value="2"/>
</dbReference>
<evidence type="ECO:0000313" key="3">
    <source>
        <dbReference type="Proteomes" id="UP001374893"/>
    </source>
</evidence>
<dbReference type="SUPFAM" id="SSF82866">
    <property type="entry name" value="Multidrug efflux transporter AcrB transmembrane domain"/>
    <property type="match status" value="2"/>
</dbReference>
<feature type="transmembrane region" description="Helical" evidence="1">
    <location>
        <begin position="892"/>
        <end position="911"/>
    </location>
</feature>
<dbReference type="Pfam" id="PF00873">
    <property type="entry name" value="ACR_tran"/>
    <property type="match status" value="1"/>
</dbReference>
<evidence type="ECO:0000256" key="1">
    <source>
        <dbReference type="SAM" id="Phobius"/>
    </source>
</evidence>
<feature type="transmembrane region" description="Helical" evidence="1">
    <location>
        <begin position="538"/>
        <end position="556"/>
    </location>
</feature>
<name>A0ABN6H4D2_9BACT</name>
<dbReference type="EMBL" id="AP024702">
    <property type="protein sequence ID" value="BCX48453.1"/>
    <property type="molecule type" value="Genomic_DNA"/>
</dbReference>
<dbReference type="Gene3D" id="3.30.2090.10">
    <property type="entry name" value="Multidrug efflux transporter AcrB TolC docking domain, DN and DC subdomains"/>
    <property type="match status" value="2"/>
</dbReference>
<dbReference type="PANTHER" id="PTHR32063">
    <property type="match status" value="1"/>
</dbReference>
<evidence type="ECO:0000313" key="2">
    <source>
        <dbReference type="EMBL" id="BCX48453.1"/>
    </source>
</evidence>
<feature type="transmembrane region" description="Helical" evidence="1">
    <location>
        <begin position="476"/>
        <end position="502"/>
    </location>
</feature>
<keyword evidence="1" id="KW-0472">Membrane</keyword>
<feature type="transmembrane region" description="Helical" evidence="1">
    <location>
        <begin position="338"/>
        <end position="358"/>
    </location>
</feature>
<sequence>MLSRLIRFSLTHASLVLLAAGLLLAVVALRLSKTPVDVFPELNAPTVVIMTESPGLAADEVEQYVTFPIESAVNGMQGVRRVRTSSAIGLSIAYVEFDWGMDILAARQLVSERLDTVREDLPPGAHAEMAPISSITGEIMLLAVSSPGGELSDMELRSYAEYDLRNKLLAIPGVSQIAVIGGELPEYQVLVRQDDLRLHGLTVADVAEAAGEAHSTLSAGYLPNVDSLELPVRQSGRVRSVEDIAGTVIEYHDQFPITIGDVAEVRMGPALKRGTGADGGSPAVVLTVKKAPGTNTLAITERIDAMLDDLEPTLPVGLKVNRQIFRQSDFINLSVNNVVHALRDAAIIVAVILVLFLLNVRTTVITLTAIPLSLATGLLVLDWLGQSVNVMTLGGLAIAVGSLVDDAIIDVENVFRRLNENAAKPEAQRRRRLDVILDASNEIRPAMVFATVIIVLVFLPLMFLEGIEGRFFRPLGIAFGISILASLLVALTVTPAMCRFLMKEKAGESGEKDTPVVRWLKGVYEPTVRRAVKYRKTVMGGALAATLLALGLASTFGRSFLPEFNEGTFTVMLFAPPGTSLEASDRMAGAFEKQLLEVDGVRSVTRRTGRAERDEHAEPVSNSEIEITIKPGFRKEEVRREVSAILEKVPGITTNIGQPIEHRLSHILSGTPAAIAINVYGDDLAKLRVIAKRIEGVLKPLPGARDVAANREVMIQSLPVEYRPADLAAFGLTPRSAAQQVRDAVYGVTVTEINEGVRRYELAVRLADDERDEVRDLDNLILRGKGGAMVRLNEVADIGPEMTSNLIARENSQRKAVVTLNVDEGYNLGDMVAEVRQLVDPIVQEYGYVVNYGGQFEAQQAASRTILLFSGLVVLIMLILLQLAIGSIRVALLVLVNLPLSLIGGIVAIYIAESPGIFSNTLALFGLGGHYTAPVISIASMVGFITLFGIAVRNGILLVNHYQHLVEHEGRTMFEAIIQGSSERLVPILMTALTAALAVVPIVLRGQEPGNEILAPLSVVILGGLLSSTFLNLVVVPAGYAALHRVTADQPNPQSKPTTKQPTP</sequence>
<dbReference type="InterPro" id="IPR027463">
    <property type="entry name" value="AcrB_DN_DC_subdom"/>
</dbReference>
<dbReference type="SUPFAM" id="SSF82693">
    <property type="entry name" value="Multidrug efflux transporter AcrB pore domain, PN1, PN2, PC1 and PC2 subdomains"/>
    <property type="match status" value="3"/>
</dbReference>
<organism evidence="2 3">
    <name type="scientific">Haloferula helveola</name>
    <dbReference type="NCBI Taxonomy" id="490095"/>
    <lineage>
        <taxon>Bacteria</taxon>
        <taxon>Pseudomonadati</taxon>
        <taxon>Verrucomicrobiota</taxon>
        <taxon>Verrucomicrobiia</taxon>
        <taxon>Verrucomicrobiales</taxon>
        <taxon>Verrucomicrobiaceae</taxon>
        <taxon>Haloferula</taxon>
    </lineage>
</organism>
<dbReference type="InterPro" id="IPR001036">
    <property type="entry name" value="Acrflvin-R"/>
</dbReference>
<reference evidence="2 3" key="1">
    <citation type="submission" date="2021-06" db="EMBL/GenBank/DDBJ databases">
        <title>Complete genome of Haloferula helveola possessing various polysaccharide degrading enzymes.</title>
        <authorList>
            <person name="Takami H."/>
            <person name="Huang C."/>
            <person name="Hamasaki K."/>
        </authorList>
    </citation>
    <scope>NUCLEOTIDE SEQUENCE [LARGE SCALE GENOMIC DNA]</scope>
    <source>
        <strain evidence="2 3">CN-1</strain>
    </source>
</reference>
<accession>A0ABN6H4D2</accession>
<dbReference type="Gene3D" id="1.20.1640.10">
    <property type="entry name" value="Multidrug efflux transporter AcrB transmembrane domain"/>
    <property type="match status" value="2"/>
</dbReference>
<feature type="transmembrane region" description="Helical" evidence="1">
    <location>
        <begin position="446"/>
        <end position="464"/>
    </location>
</feature>
<feature type="transmembrane region" description="Helical" evidence="1">
    <location>
        <begin position="1016"/>
        <end position="1043"/>
    </location>
</feature>
<dbReference type="Gene3D" id="3.30.70.1440">
    <property type="entry name" value="Multidrug efflux transporter AcrB pore domain"/>
    <property type="match status" value="1"/>
</dbReference>
<feature type="transmembrane region" description="Helical" evidence="1">
    <location>
        <begin position="390"/>
        <end position="409"/>
    </location>
</feature>
<dbReference type="PANTHER" id="PTHR32063:SF4">
    <property type="entry name" value="SLR6043 PROTEIN"/>
    <property type="match status" value="1"/>
</dbReference>
<keyword evidence="3" id="KW-1185">Reference proteome</keyword>
<keyword evidence="1" id="KW-1133">Transmembrane helix</keyword>
<dbReference type="RefSeq" id="WP_338684695.1">
    <property type="nucleotide sequence ID" value="NZ_AP024702.1"/>
</dbReference>
<feature type="transmembrane region" description="Helical" evidence="1">
    <location>
        <begin position="931"/>
        <end position="952"/>
    </location>
</feature>